<comment type="caution">
    <text evidence="6">The sequence shown here is derived from an EMBL/GenBank/DDBJ whole genome shotgun (WGS) entry which is preliminary data.</text>
</comment>
<dbReference type="InterPro" id="IPR045540">
    <property type="entry name" value="YegS/DAGK_C"/>
</dbReference>
<evidence type="ECO:0000256" key="4">
    <source>
        <dbReference type="ARBA" id="ARBA00022840"/>
    </source>
</evidence>
<dbReference type="GO" id="GO:0005886">
    <property type="term" value="C:plasma membrane"/>
    <property type="evidence" value="ECO:0007669"/>
    <property type="project" value="TreeGrafter"/>
</dbReference>
<dbReference type="SMART" id="SM00046">
    <property type="entry name" value="DAGKc"/>
    <property type="match status" value="1"/>
</dbReference>
<name>A0A0F5FP01_9HYPH</name>
<dbReference type="InterPro" id="IPR017438">
    <property type="entry name" value="ATP-NAD_kinase_N"/>
</dbReference>
<dbReference type="GO" id="GO:0016301">
    <property type="term" value="F:kinase activity"/>
    <property type="evidence" value="ECO:0007669"/>
    <property type="project" value="UniProtKB-KW"/>
</dbReference>
<evidence type="ECO:0000313" key="7">
    <source>
        <dbReference type="Proteomes" id="UP000033632"/>
    </source>
</evidence>
<dbReference type="GO" id="GO:0005524">
    <property type="term" value="F:ATP binding"/>
    <property type="evidence" value="ECO:0007669"/>
    <property type="project" value="UniProtKB-KW"/>
</dbReference>
<dbReference type="InterPro" id="IPR016064">
    <property type="entry name" value="NAD/diacylglycerol_kinase_sf"/>
</dbReference>
<dbReference type="InterPro" id="IPR001206">
    <property type="entry name" value="Diacylglycerol_kinase_cat_dom"/>
</dbReference>
<dbReference type="Proteomes" id="UP000033632">
    <property type="component" value="Unassembled WGS sequence"/>
</dbReference>
<proteinExistence type="predicted"/>
<dbReference type="EMBL" id="JZEX01000147">
    <property type="protein sequence ID" value="KKB10538.1"/>
    <property type="molecule type" value="Genomic_DNA"/>
</dbReference>
<dbReference type="PANTHER" id="PTHR12358">
    <property type="entry name" value="SPHINGOSINE KINASE"/>
    <property type="match status" value="1"/>
</dbReference>
<gene>
    <name evidence="6" type="ORF">VE25_17535</name>
</gene>
<organism evidence="6 7">
    <name type="scientific">Devosia geojensis</name>
    <dbReference type="NCBI Taxonomy" id="443610"/>
    <lineage>
        <taxon>Bacteria</taxon>
        <taxon>Pseudomonadati</taxon>
        <taxon>Pseudomonadota</taxon>
        <taxon>Alphaproteobacteria</taxon>
        <taxon>Hyphomicrobiales</taxon>
        <taxon>Devosiaceae</taxon>
        <taxon>Devosia</taxon>
    </lineage>
</organism>
<accession>A0A0F5FP01</accession>
<evidence type="ECO:0000259" key="5">
    <source>
        <dbReference type="PROSITE" id="PS50146"/>
    </source>
</evidence>
<dbReference type="Pfam" id="PF00781">
    <property type="entry name" value="DAGK_cat"/>
    <property type="match status" value="1"/>
</dbReference>
<keyword evidence="7" id="KW-1185">Reference proteome</keyword>
<dbReference type="Gene3D" id="3.40.50.10330">
    <property type="entry name" value="Probable inorganic polyphosphate/atp-NAD kinase, domain 1"/>
    <property type="match status" value="1"/>
</dbReference>
<dbReference type="PROSITE" id="PS50146">
    <property type="entry name" value="DAGK"/>
    <property type="match status" value="1"/>
</dbReference>
<dbReference type="InterPro" id="IPR050187">
    <property type="entry name" value="Lipid_Phosphate_FormReg"/>
</dbReference>
<protein>
    <recommendedName>
        <fullName evidence="5">DAGKc domain-containing protein</fullName>
    </recommendedName>
</protein>
<evidence type="ECO:0000313" key="6">
    <source>
        <dbReference type="EMBL" id="KKB10538.1"/>
    </source>
</evidence>
<keyword evidence="2" id="KW-0547">Nucleotide-binding</keyword>
<keyword evidence="3" id="KW-0418">Kinase</keyword>
<keyword evidence="1" id="KW-0808">Transferase</keyword>
<dbReference type="PATRIC" id="fig|443610.3.peg.1807"/>
<evidence type="ECO:0000256" key="2">
    <source>
        <dbReference type="ARBA" id="ARBA00022741"/>
    </source>
</evidence>
<dbReference type="STRING" id="443610.VE25_17535"/>
<evidence type="ECO:0000256" key="1">
    <source>
        <dbReference type="ARBA" id="ARBA00022679"/>
    </source>
</evidence>
<dbReference type="SUPFAM" id="SSF111331">
    <property type="entry name" value="NAD kinase/diacylglycerol kinase-like"/>
    <property type="match status" value="1"/>
</dbReference>
<feature type="domain" description="DAGKc" evidence="5">
    <location>
        <begin position="6"/>
        <end position="136"/>
    </location>
</feature>
<dbReference type="Pfam" id="PF19279">
    <property type="entry name" value="YegS_C"/>
    <property type="match status" value="1"/>
</dbReference>
<reference evidence="6 7" key="1">
    <citation type="submission" date="2015-03" db="EMBL/GenBank/DDBJ databases">
        <authorList>
            <person name="Hassan Y.I."/>
            <person name="Lepp D."/>
            <person name="Li X.-Z."/>
            <person name="Zhou T."/>
        </authorList>
    </citation>
    <scope>NUCLEOTIDE SEQUENCE [LARGE SCALE GENOMIC DNA]</scope>
    <source>
        <strain evidence="6 7">BD-c194</strain>
    </source>
</reference>
<evidence type="ECO:0000256" key="3">
    <source>
        <dbReference type="ARBA" id="ARBA00022777"/>
    </source>
</evidence>
<sequence>MRDASVPKLSYHVILNASAGTASATGVTSQTLEAVFADRGLDVTVDSDPDVSLDERVKRALESDADVIVAGGGDGTIAALAGALAGTDKALAVLPLGTVNAVARDLGLPLTLEEAVAGIADGELRPIDIGEVNGRLFLHMAAVGFVAGIAAAREKVRGHFGLLEFIGFSRFFARRLARSRRMALAINPDEGEARVERAQAFAVVCSEFSEGFGRMFSRDRLDSGTLTLYVVRHLSGADLIRLTLGMFLGRWRQDDALRIEHVREVTVDTRKPTVKVMLDGELANIETPLVFKVRPLALTMVMPAQTSSQTPMEGTSAA</sequence>
<dbReference type="Gene3D" id="2.60.200.40">
    <property type="match status" value="1"/>
</dbReference>
<keyword evidence="4" id="KW-0067">ATP-binding</keyword>
<dbReference type="AlphaFoldDB" id="A0A0F5FP01"/>
<dbReference type="PANTHER" id="PTHR12358:SF106">
    <property type="entry name" value="LIPID KINASE YEGS"/>
    <property type="match status" value="1"/>
</dbReference>